<gene>
    <name evidence="2" type="ORF">G3480_03245</name>
</gene>
<dbReference type="EMBL" id="JAAIJR010000008">
    <property type="protein sequence ID" value="NEX19337.1"/>
    <property type="molecule type" value="Genomic_DNA"/>
</dbReference>
<proteinExistence type="predicted"/>
<name>A0A6P1DM54_9GAMM</name>
<keyword evidence="1" id="KW-0472">Membrane</keyword>
<evidence type="ECO:0000313" key="2">
    <source>
        <dbReference type="EMBL" id="NEX19337.1"/>
    </source>
</evidence>
<reference evidence="2 3" key="2">
    <citation type="submission" date="2020-02" db="EMBL/GenBank/DDBJ databases">
        <title>Genome sequences of Thiorhodococcus mannitoliphagus and Thiorhodococcus minor, purple sulfur photosynthetic bacteria in the gammaproteobacterial family, Chromatiaceae.</title>
        <authorList>
            <person name="Aviles F.A."/>
            <person name="Meyer T.E."/>
            <person name="Kyndt J.A."/>
        </authorList>
    </citation>
    <scope>NUCLEOTIDE SEQUENCE [LARGE SCALE GENOMIC DNA]</scope>
    <source>
        <strain evidence="2 3">DSM 18266</strain>
    </source>
</reference>
<feature type="transmembrane region" description="Helical" evidence="1">
    <location>
        <begin position="206"/>
        <end position="223"/>
    </location>
</feature>
<keyword evidence="1" id="KW-1133">Transmembrane helix</keyword>
<feature type="transmembrane region" description="Helical" evidence="1">
    <location>
        <begin position="62"/>
        <end position="82"/>
    </location>
</feature>
<evidence type="ECO:0008006" key="4">
    <source>
        <dbReference type="Google" id="ProtNLM"/>
    </source>
</evidence>
<organism evidence="2 3">
    <name type="scientific">Thiorhodococcus mannitoliphagus</name>
    <dbReference type="NCBI Taxonomy" id="329406"/>
    <lineage>
        <taxon>Bacteria</taxon>
        <taxon>Pseudomonadati</taxon>
        <taxon>Pseudomonadota</taxon>
        <taxon>Gammaproteobacteria</taxon>
        <taxon>Chromatiales</taxon>
        <taxon>Chromatiaceae</taxon>
        <taxon>Thiorhodococcus</taxon>
    </lineage>
</organism>
<feature type="transmembrane region" description="Helical" evidence="1">
    <location>
        <begin position="287"/>
        <end position="308"/>
    </location>
</feature>
<protein>
    <recommendedName>
        <fullName evidence="4">Glycosyltransferase RgtA/B/C/D-like domain-containing protein</fullName>
    </recommendedName>
</protein>
<feature type="transmembrane region" description="Helical" evidence="1">
    <location>
        <begin position="450"/>
        <end position="469"/>
    </location>
</feature>
<feature type="transmembrane region" description="Helical" evidence="1">
    <location>
        <begin position="102"/>
        <end position="123"/>
    </location>
</feature>
<reference evidence="3" key="1">
    <citation type="journal article" date="2020" name="Microbiol. Resour. Announc.">
        <title>Draft Genome Sequences of Thiorhodococcus mannitoliphagus and Thiorhodococcus minor, Purple Sulfur Photosynthetic Bacteria in the Gammaproteobacterial Family Chromatiaceae.</title>
        <authorList>
            <person name="Aviles F.A."/>
            <person name="Meyer T.E."/>
            <person name="Kyndt J.A."/>
        </authorList>
    </citation>
    <scope>NUCLEOTIDE SEQUENCE [LARGE SCALE GENOMIC DNA]</scope>
    <source>
        <strain evidence="3">DSM 18266</strain>
    </source>
</reference>
<dbReference type="RefSeq" id="WP_164652240.1">
    <property type="nucleotide sequence ID" value="NZ_JAAIJR010000008.1"/>
</dbReference>
<feature type="transmembrane region" description="Helical" evidence="1">
    <location>
        <begin position="418"/>
        <end position="438"/>
    </location>
</feature>
<sequence>MMLGGWLGLVFATLLPWVTGALWAQVLLRDRSAAGYLASIGYGYVIGVTGSAFLLQAAMALGLPLGLMAPSLVLVALLALGVRRLSGVTAKGAAQPQSGSKLAFSWQMVLFVGLLLWLCLRALDLTLEVYWRPVLAWDAWTTWLFRARAWAELGEFVPFVSLQDWLSDPANRAYTIDAWAYPDRVSVIALWSTLGYGAWEETAAKLPWLFCYVALGLGFYGQARIWGCSPLGSLVGVSGLLTLPILNTHVALAGYADLWMATSLGFASIAFFQWTRNGDRRQGALSLIMLVSALGLKHEGVVWALVFLPALVAAKISGRVLLGLILAVLLLGGALWFAGGISMNVPGLGGVVVGPELIELPYLGRFDLAYHDVWSSVLRHLFVFDTWHLLPYFVLISSLFALVLIIKGRGVHWLNVQMIFLATSLLALYALFFWTDAYRWVEKATSLNRLILHFVPSQLFWMTALWCWISANQLRPERLSDKPRGELIR</sequence>
<evidence type="ECO:0000313" key="3">
    <source>
        <dbReference type="Proteomes" id="UP000471640"/>
    </source>
</evidence>
<feature type="transmembrane region" description="Helical" evidence="1">
    <location>
        <begin position="389"/>
        <end position="406"/>
    </location>
</feature>
<feature type="transmembrane region" description="Helical" evidence="1">
    <location>
        <begin position="34"/>
        <end position="55"/>
    </location>
</feature>
<dbReference type="AlphaFoldDB" id="A0A6P1DM54"/>
<comment type="caution">
    <text evidence="2">The sequence shown here is derived from an EMBL/GenBank/DDBJ whole genome shotgun (WGS) entry which is preliminary data.</text>
</comment>
<evidence type="ECO:0000256" key="1">
    <source>
        <dbReference type="SAM" id="Phobius"/>
    </source>
</evidence>
<feature type="transmembrane region" description="Helical" evidence="1">
    <location>
        <begin position="320"/>
        <end position="338"/>
    </location>
</feature>
<keyword evidence="3" id="KW-1185">Reference proteome</keyword>
<feature type="transmembrane region" description="Helical" evidence="1">
    <location>
        <begin position="258"/>
        <end position="275"/>
    </location>
</feature>
<accession>A0A6P1DM54</accession>
<dbReference type="Proteomes" id="UP000471640">
    <property type="component" value="Unassembled WGS sequence"/>
</dbReference>
<keyword evidence="1" id="KW-0812">Transmembrane</keyword>